<proteinExistence type="predicted"/>
<evidence type="ECO:0000259" key="1">
    <source>
        <dbReference type="Pfam" id="PF23832"/>
    </source>
</evidence>
<protein>
    <recommendedName>
        <fullName evidence="1">DUF7202 domain-containing protein</fullName>
    </recommendedName>
</protein>
<name>A0A2Z5ZCI4_9CAUD</name>
<dbReference type="Proteomes" id="UP000250157">
    <property type="component" value="Segment"/>
</dbReference>
<sequence length="69" mass="8592">MKIHYPHPFDPKNKATIIRQWQEVRKTRCPIISKVQEKEYLGTFIEYNYIDKKKRTQHIEEFCLRVQWI</sequence>
<dbReference type="RefSeq" id="YP_010090821.1">
    <property type="nucleotide sequence ID" value="NC_055721.1"/>
</dbReference>
<evidence type="ECO:0000313" key="3">
    <source>
        <dbReference type="Proteomes" id="UP000250157"/>
    </source>
</evidence>
<dbReference type="KEGG" id="vg:65108313"/>
<dbReference type="InterPro" id="IPR055626">
    <property type="entry name" value="DUF7202"/>
</dbReference>
<keyword evidence="3" id="KW-1185">Reference proteome</keyword>
<dbReference type="GeneID" id="65108313"/>
<feature type="domain" description="DUF7202" evidence="1">
    <location>
        <begin position="1"/>
        <end position="69"/>
    </location>
</feature>
<dbReference type="Pfam" id="PF23832">
    <property type="entry name" value="DUF7202"/>
    <property type="match status" value="1"/>
</dbReference>
<dbReference type="EMBL" id="LC371242">
    <property type="protein sequence ID" value="BBC78174.1"/>
    <property type="molecule type" value="Genomic_DNA"/>
</dbReference>
<accession>A0A2Z5ZCI4</accession>
<reference evidence="2 3" key="1">
    <citation type="submission" date="2018-02" db="EMBL/GenBank/DDBJ databases">
        <title>Full genome sequencing of a novel polyvalent bacteriophage as one of T4-Family member.</title>
        <authorList>
            <person name="Kawasaki T."/>
            <person name="Saad A.M."/>
            <person name="Yamada T."/>
        </authorList>
    </citation>
    <scope>NUCLEOTIDE SEQUENCE [LARGE SCALE GENOMIC DNA]</scope>
    <source>
        <strain evidence="2 3">EcS1</strain>
    </source>
</reference>
<organism evidence="2 3">
    <name type="scientific">Escherichia phage EcS1</name>
    <dbReference type="NCBI Taxonomy" id="2083276"/>
    <lineage>
        <taxon>Viruses</taxon>
        <taxon>Duplodnaviria</taxon>
        <taxon>Heunggongvirae</taxon>
        <taxon>Uroviricota</taxon>
        <taxon>Caudoviricetes</taxon>
        <taxon>Pantevenvirales</taxon>
        <taxon>Straboviridae</taxon>
        <taxon>Tevenvirinae</taxon>
        <taxon>Kagamiyamavirus</taxon>
        <taxon>Kagamiyamavirus ecs1</taxon>
    </lineage>
</organism>
<evidence type="ECO:0000313" key="2">
    <source>
        <dbReference type="EMBL" id="BBC78174.1"/>
    </source>
</evidence>